<evidence type="ECO:0000256" key="1">
    <source>
        <dbReference type="ARBA" id="ARBA00038473"/>
    </source>
</evidence>
<accession>A0ABS1L1S0</accession>
<evidence type="ECO:0000259" key="2">
    <source>
        <dbReference type="Pfam" id="PF00144"/>
    </source>
</evidence>
<dbReference type="Proteomes" id="UP000613030">
    <property type="component" value="Unassembled WGS sequence"/>
</dbReference>
<keyword evidence="4" id="KW-1185">Reference proteome</keyword>
<dbReference type="RefSeq" id="WP_202014126.1">
    <property type="nucleotide sequence ID" value="NZ_JAERRB010000011.1"/>
</dbReference>
<dbReference type="SUPFAM" id="SSF56601">
    <property type="entry name" value="beta-lactamase/transpeptidase-like"/>
    <property type="match status" value="1"/>
</dbReference>
<reference evidence="3 4" key="1">
    <citation type="submission" date="2021-01" db="EMBL/GenBank/DDBJ databases">
        <title>Chryseolinea sp. Jin1 Genome sequencing and assembly.</title>
        <authorList>
            <person name="Kim I."/>
        </authorList>
    </citation>
    <scope>NUCLEOTIDE SEQUENCE [LARGE SCALE GENOMIC DNA]</scope>
    <source>
        <strain evidence="3 4">Jin1</strain>
    </source>
</reference>
<organism evidence="3 4">
    <name type="scientific">Chryseolinea lacunae</name>
    <dbReference type="NCBI Taxonomy" id="2801331"/>
    <lineage>
        <taxon>Bacteria</taxon>
        <taxon>Pseudomonadati</taxon>
        <taxon>Bacteroidota</taxon>
        <taxon>Cytophagia</taxon>
        <taxon>Cytophagales</taxon>
        <taxon>Fulvivirgaceae</taxon>
        <taxon>Chryseolinea</taxon>
    </lineage>
</organism>
<name>A0ABS1L1S0_9BACT</name>
<dbReference type="PANTHER" id="PTHR22935:SF95">
    <property type="entry name" value="BETA-LACTAMASE-LIKE 1-RELATED"/>
    <property type="match status" value="1"/>
</dbReference>
<evidence type="ECO:0000313" key="3">
    <source>
        <dbReference type="EMBL" id="MBL0744471.1"/>
    </source>
</evidence>
<feature type="domain" description="Beta-lactamase-related" evidence="2">
    <location>
        <begin position="45"/>
        <end position="363"/>
    </location>
</feature>
<comment type="caution">
    <text evidence="3">The sequence shown here is derived from an EMBL/GenBank/DDBJ whole genome shotgun (WGS) entry which is preliminary data.</text>
</comment>
<dbReference type="InterPro" id="IPR051478">
    <property type="entry name" value="Beta-lactamase-like_AB/R"/>
</dbReference>
<protein>
    <submittedName>
        <fullName evidence="3">Beta-lactamase family protein</fullName>
    </submittedName>
</protein>
<dbReference type="Pfam" id="PF00144">
    <property type="entry name" value="Beta-lactamase"/>
    <property type="match status" value="1"/>
</dbReference>
<sequence length="371" mass="40455">MTKTILAILFTILISGCSKSIKSSSEAESLDSVISRFERTLKDDLAEDNIDGSISAAIVQDNKIIWSKAFGYSDRTSKTLADTSTIYRTGSITKSFTAFLLMQLVQEGVVNLNDPVETYLPEVKQLKGYSASTKITLLQLATHTSGLSREPELEDAAAGPIEHWEDKIIASIPTTSFEGQVGKNFSYSNIGYGILGLSLSRAAHKPFMELIQDRIFTALKMNASYFKVPANMSSHVAVGLNGGPEELETETPNMEHAGRGYKVPNGGIYSTPNDLAKFIMAMRGHPALLSPANLKIMQTREVSGMDNYGLGFFINKDGDLEIVNHGGAVAGYTAQLSFDRNGKFGVIIMRNYNFGETDLQARSSELLKALH</sequence>
<dbReference type="InterPro" id="IPR001466">
    <property type="entry name" value="Beta-lactam-related"/>
</dbReference>
<dbReference type="PANTHER" id="PTHR22935">
    <property type="entry name" value="PENICILLIN-BINDING PROTEIN"/>
    <property type="match status" value="1"/>
</dbReference>
<gene>
    <name evidence="3" type="ORF">JI741_24775</name>
</gene>
<dbReference type="PROSITE" id="PS51257">
    <property type="entry name" value="PROKAR_LIPOPROTEIN"/>
    <property type="match status" value="1"/>
</dbReference>
<dbReference type="InterPro" id="IPR012338">
    <property type="entry name" value="Beta-lactam/transpept-like"/>
</dbReference>
<comment type="similarity">
    <text evidence="1">Belongs to the beta-lactamase family.</text>
</comment>
<dbReference type="Gene3D" id="3.40.710.10">
    <property type="entry name" value="DD-peptidase/beta-lactamase superfamily"/>
    <property type="match status" value="1"/>
</dbReference>
<dbReference type="EMBL" id="JAERRB010000011">
    <property type="protein sequence ID" value="MBL0744471.1"/>
    <property type="molecule type" value="Genomic_DNA"/>
</dbReference>
<proteinExistence type="inferred from homology"/>
<evidence type="ECO:0000313" key="4">
    <source>
        <dbReference type="Proteomes" id="UP000613030"/>
    </source>
</evidence>